<dbReference type="EMBL" id="VUMD01000020">
    <property type="protein sequence ID" value="MSS38241.1"/>
    <property type="molecule type" value="Genomic_DNA"/>
</dbReference>
<sequence>MTKKKNKKVVRYRRPLNINVGMIIFAIIFLYLVFSVSTYLRREKIQFYEVVEGGIVNNKVYTGLILREEQVKTADRTGYIHYYLREGKRASVGSRIYSLDETGSLDSLLKENAQASGSSLSQENLSDLKKQLSSFVLSFDSVNFSSIYDTRMSLETSVMEYSSFSALDQLDKLAKESGAVFEQVKSDVSGVVSYGIDSYETLTPADVRAESFDRSNYNKTTKKSGDLIDSGTPAYKIITSGSWSILFPLTEEDKLLFADRTALRVNFKDQSMSTVGAYSTITGADGAAYGRLDFTKYMEQFISDRFVSFEIQMEQAEGLKIPVSSVTDKSFYLIPADYMTQGGDSTDTGFNKEVYNENGTPVVFVPTTIYYSDDEYCYVDMDEEGGLKAGDYVVKPESDERFQIGRTASLKGVYNINKGYTIFKQIDVLDSNSEFYTVRKNMSYGLSVYDHIVLDASMVEEGQLLYQ</sequence>
<evidence type="ECO:0000259" key="2">
    <source>
        <dbReference type="Pfam" id="PF26018"/>
    </source>
</evidence>
<feature type="domain" description="RND related barrel-sandwich hybrid" evidence="2">
    <location>
        <begin position="69"/>
        <end position="238"/>
    </location>
</feature>
<accession>A0A7X2NP25</accession>
<evidence type="ECO:0000313" key="3">
    <source>
        <dbReference type="EMBL" id="MSS38241.1"/>
    </source>
</evidence>
<organism evidence="3 4">
    <name type="scientific">Clostridium porci</name>
    <dbReference type="NCBI Taxonomy" id="2605778"/>
    <lineage>
        <taxon>Bacteria</taxon>
        <taxon>Bacillati</taxon>
        <taxon>Bacillota</taxon>
        <taxon>Clostridia</taxon>
        <taxon>Eubacteriales</taxon>
        <taxon>Clostridiaceae</taxon>
        <taxon>Clostridium</taxon>
    </lineage>
</organism>
<reference evidence="3 4" key="1">
    <citation type="submission" date="2019-08" db="EMBL/GenBank/DDBJ databases">
        <title>In-depth cultivation of the pig gut microbiome towards novel bacterial diversity and tailored functional studies.</title>
        <authorList>
            <person name="Wylensek D."/>
            <person name="Hitch T.C.A."/>
            <person name="Clavel T."/>
        </authorList>
    </citation>
    <scope>NUCLEOTIDE SEQUENCE [LARGE SCALE GENOMIC DNA]</scope>
    <source>
        <strain evidence="3 4">WCA-389-WT-23D1</strain>
    </source>
</reference>
<keyword evidence="1" id="KW-0472">Membrane</keyword>
<name>A0A7X2NP25_9CLOT</name>
<gene>
    <name evidence="3" type="ORF">FYJ39_17295</name>
</gene>
<evidence type="ECO:0000256" key="1">
    <source>
        <dbReference type="SAM" id="Phobius"/>
    </source>
</evidence>
<dbReference type="Pfam" id="PF26018">
    <property type="entry name" value="BSH_RND_rel"/>
    <property type="match status" value="1"/>
</dbReference>
<dbReference type="AlphaFoldDB" id="A0A7X2NP25"/>
<dbReference type="Proteomes" id="UP000429958">
    <property type="component" value="Unassembled WGS sequence"/>
</dbReference>
<keyword evidence="4" id="KW-1185">Reference proteome</keyword>
<proteinExistence type="predicted"/>
<keyword evidence="1" id="KW-1133">Transmembrane helix</keyword>
<protein>
    <recommendedName>
        <fullName evidence="2">RND related barrel-sandwich hybrid domain-containing protein</fullName>
    </recommendedName>
</protein>
<dbReference type="InterPro" id="IPR058709">
    <property type="entry name" value="BSH_RND-rel"/>
</dbReference>
<dbReference type="RefSeq" id="WP_154473677.1">
    <property type="nucleotide sequence ID" value="NZ_DBEWUL010000050.1"/>
</dbReference>
<feature type="transmembrane region" description="Helical" evidence="1">
    <location>
        <begin position="20"/>
        <end position="40"/>
    </location>
</feature>
<comment type="caution">
    <text evidence="3">The sequence shown here is derived from an EMBL/GenBank/DDBJ whole genome shotgun (WGS) entry which is preliminary data.</text>
</comment>
<keyword evidence="1" id="KW-0812">Transmembrane</keyword>
<evidence type="ECO:0000313" key="4">
    <source>
        <dbReference type="Proteomes" id="UP000429958"/>
    </source>
</evidence>